<reference evidence="4 5" key="1">
    <citation type="journal article" date="2011" name="Genome Res.">
        <title>Phylogeny-wide analysis of social amoeba genomes highlights ancient origins for complex intercellular communication.</title>
        <authorList>
            <person name="Heidel A.J."/>
            <person name="Lawal H.M."/>
            <person name="Felder M."/>
            <person name="Schilde C."/>
            <person name="Helps N.R."/>
            <person name="Tunggal B."/>
            <person name="Rivero F."/>
            <person name="John U."/>
            <person name="Schleicher M."/>
            <person name="Eichinger L."/>
            <person name="Platzer M."/>
            <person name="Noegel A.A."/>
            <person name="Schaap P."/>
            <person name="Gloeckner G."/>
        </authorList>
    </citation>
    <scope>NUCLEOTIDE SEQUENCE [LARGE SCALE GENOMIC DNA]</scope>
    <source>
        <strain evidence="5">ATCC 26659 / Pp 5 / PN500</strain>
    </source>
</reference>
<dbReference type="InterPro" id="IPR004147">
    <property type="entry name" value="ABC1_dom"/>
</dbReference>
<feature type="coiled-coil region" evidence="2">
    <location>
        <begin position="429"/>
        <end position="456"/>
    </location>
</feature>
<evidence type="ECO:0000313" key="5">
    <source>
        <dbReference type="Proteomes" id="UP000001396"/>
    </source>
</evidence>
<dbReference type="CDD" id="cd00180">
    <property type="entry name" value="PKc"/>
    <property type="match status" value="1"/>
</dbReference>
<dbReference type="InterPro" id="IPR051251">
    <property type="entry name" value="STK_FNIP-Repeat"/>
</dbReference>
<dbReference type="EMBL" id="ADBJ01000035">
    <property type="protein sequence ID" value="EFA79356.1"/>
    <property type="molecule type" value="Genomic_DNA"/>
</dbReference>
<dbReference type="InterPro" id="IPR008615">
    <property type="entry name" value="FNIP"/>
</dbReference>
<organism evidence="4 5">
    <name type="scientific">Heterostelium pallidum (strain ATCC 26659 / Pp 5 / PN500)</name>
    <name type="common">Cellular slime mold</name>
    <name type="synonym">Polysphondylium pallidum</name>
    <dbReference type="NCBI Taxonomy" id="670386"/>
    <lineage>
        <taxon>Eukaryota</taxon>
        <taxon>Amoebozoa</taxon>
        <taxon>Evosea</taxon>
        <taxon>Eumycetozoa</taxon>
        <taxon>Dictyostelia</taxon>
        <taxon>Acytosteliales</taxon>
        <taxon>Acytosteliaceae</taxon>
        <taxon>Heterostelium</taxon>
    </lineage>
</organism>
<evidence type="ECO:0000313" key="4">
    <source>
        <dbReference type="EMBL" id="EFA79356.1"/>
    </source>
</evidence>
<comment type="caution">
    <text evidence="4">The sequence shown here is derived from an EMBL/GenBank/DDBJ whole genome shotgun (WGS) entry which is preliminary data.</text>
</comment>
<evidence type="ECO:0000256" key="1">
    <source>
        <dbReference type="ARBA" id="ARBA00025754"/>
    </source>
</evidence>
<dbReference type="InterPro" id="IPR011009">
    <property type="entry name" value="Kinase-like_dom_sf"/>
</dbReference>
<dbReference type="SUPFAM" id="SSF56112">
    <property type="entry name" value="Protein kinase-like (PK-like)"/>
    <property type="match status" value="1"/>
</dbReference>
<dbReference type="GeneID" id="31363255"/>
<keyword evidence="2" id="KW-0175">Coiled coil</keyword>
<dbReference type="SUPFAM" id="SSF52058">
    <property type="entry name" value="L domain-like"/>
    <property type="match status" value="1"/>
</dbReference>
<dbReference type="SMART" id="SM00220">
    <property type="entry name" value="S_TKc"/>
    <property type="match status" value="1"/>
</dbReference>
<dbReference type="GO" id="GO:0005524">
    <property type="term" value="F:ATP binding"/>
    <property type="evidence" value="ECO:0007669"/>
    <property type="project" value="InterPro"/>
</dbReference>
<dbReference type="Proteomes" id="UP000001396">
    <property type="component" value="Unassembled WGS sequence"/>
</dbReference>
<dbReference type="GO" id="GO:0004672">
    <property type="term" value="F:protein kinase activity"/>
    <property type="evidence" value="ECO:0007669"/>
    <property type="project" value="InterPro"/>
</dbReference>
<accession>D3BGX2</accession>
<dbReference type="PANTHER" id="PTHR32134">
    <property type="entry name" value="FNIP REPEAT-CONTAINING PROTEIN"/>
    <property type="match status" value="1"/>
</dbReference>
<dbReference type="Pfam" id="PF05725">
    <property type="entry name" value="FNIP"/>
    <property type="match status" value="5"/>
</dbReference>
<evidence type="ECO:0000259" key="3">
    <source>
        <dbReference type="PROSITE" id="PS50011"/>
    </source>
</evidence>
<dbReference type="AlphaFoldDB" id="D3BGX2"/>
<dbReference type="InterPro" id="IPR000719">
    <property type="entry name" value="Prot_kinase_dom"/>
</dbReference>
<feature type="coiled-coil region" evidence="2">
    <location>
        <begin position="140"/>
        <end position="167"/>
    </location>
</feature>
<sequence>MYYYDSCESIKTGTFRDDNTIQSFTFCDDFNKQIEPGSLPPKLKSLIFGEYFDQILLPGSLPPTLEVLVLSENYDQPFLPGVLPTTLKSLIARDCEQISEEFIIKYRHNNNNNNNNNNYNTEAEYLQCHLVVPLHYEINVDMGEVEEEEEEDKVEEVKEKQEEEEDIEEGEEFISFYFKNKTLFNLIISYPKGEKEEESEKDGAAIENGVEMNLLGSVSEYGSSTFYLPYERKKCSKFRLFVFKDNDPSVLSIDCDRSNSYSFQFRSYQKYSAIDKSIQSPLLPILKQHIINEISYDSLTRFGNSANGVFLVRSQLGKLCVYKRIKYETHTRHYSSLLNEIKAMELLENENKFVKLVDYLDEKDIKNFHIITEYCSCGDLQQLFNHKVEAKRIIHCDIKPSNIFMTENDQLVLGDFGCCIFLDGQSDAVEDLYEKYNQYKQTIMEKELQMNSSEDQSEPSVMDISEEKSTFKATRGTLGFIPPEAKFKLYFQSFDIFSIGSTILKLLSCHEEDRGNHNLFKFDRIIKISDERYSKNLKDLVCQLLDSEPKNRESIQRILNKYSADSIRQNTMHYDMNLPLKAIPEYITELEFGDSFDQPIPTGLLPKLLKQLTFGFFFRHELRPGVLPLGLEYLRLGHEYDYELKPGVLPPSLKTLEFAGPYEVTIRPGVLPGTLETIYLGSCSTFIEPGVLPSSLKSLTFPGEYNYQIPFGVLPNSLETLAFDDGYELEIDEQAIPLPLKTLTVGETSIDLPEHSQRSKRLKKLKSLLLIK</sequence>
<dbReference type="Pfam" id="PF03109">
    <property type="entry name" value="ABC1"/>
    <property type="match status" value="1"/>
</dbReference>
<comment type="similarity">
    <text evidence="1">Belongs to the protein kinase superfamily. STE Ser/Thr protein kinase family.</text>
</comment>
<dbReference type="Gene3D" id="1.10.510.10">
    <property type="entry name" value="Transferase(Phosphotransferase) domain 1"/>
    <property type="match status" value="2"/>
</dbReference>
<dbReference type="STRING" id="670386.D3BGX2"/>
<proteinExistence type="inferred from homology"/>
<keyword evidence="5" id="KW-1185">Reference proteome</keyword>
<dbReference type="InterPro" id="IPR008271">
    <property type="entry name" value="Ser/Thr_kinase_AS"/>
</dbReference>
<evidence type="ECO:0000256" key="2">
    <source>
        <dbReference type="SAM" id="Coils"/>
    </source>
</evidence>
<protein>
    <recommendedName>
        <fullName evidence="3">Protein kinase domain-containing protein</fullName>
    </recommendedName>
</protein>
<dbReference type="RefSeq" id="XP_020431477.1">
    <property type="nucleotide sequence ID" value="XM_020578608.1"/>
</dbReference>
<dbReference type="PROSITE" id="PS00108">
    <property type="entry name" value="PROTEIN_KINASE_ST"/>
    <property type="match status" value="1"/>
</dbReference>
<dbReference type="PROSITE" id="PS50011">
    <property type="entry name" value="PROTEIN_KINASE_DOM"/>
    <property type="match status" value="1"/>
</dbReference>
<name>D3BGX2_HETP5</name>
<gene>
    <name evidence="4" type="ORF">PPL_07774</name>
</gene>
<feature type="domain" description="Protein kinase" evidence="3">
    <location>
        <begin position="296"/>
        <end position="576"/>
    </location>
</feature>
<dbReference type="PANTHER" id="PTHR32134:SF169">
    <property type="entry name" value="FNIP REPEAT-CONTAINING PROTEIN-RELATED"/>
    <property type="match status" value="1"/>
</dbReference>
<dbReference type="InParanoid" id="D3BGX2"/>